<feature type="binding site" evidence="4">
    <location>
        <position position="289"/>
    </location>
    <ligand>
        <name>allantoate</name>
        <dbReference type="ChEBI" id="CHEBI:17536"/>
    </ligand>
</feature>
<dbReference type="InterPro" id="IPR036264">
    <property type="entry name" value="Bact_exopeptidase_dim_dom"/>
</dbReference>
<reference evidence="5" key="1">
    <citation type="submission" date="2020-06" db="EMBL/GenBank/DDBJ databases">
        <title>Paenibacillus sp. nov., isolated from soil.</title>
        <authorList>
            <person name="Seo Y.L."/>
        </authorList>
    </citation>
    <scope>NUCLEOTIDE SEQUENCE [LARGE SCALE GENOMIC DNA]</scope>
    <source>
        <strain evidence="5">JW14</strain>
    </source>
</reference>
<dbReference type="RefSeq" id="WP_175370719.1">
    <property type="nucleotide sequence ID" value="NZ_JABWCS010000197.1"/>
</dbReference>
<dbReference type="Pfam" id="PF01546">
    <property type="entry name" value="Peptidase_M20"/>
    <property type="match status" value="1"/>
</dbReference>
<protein>
    <submittedName>
        <fullName evidence="5">Allantoate deiminase</fullName>
        <ecNumber evidence="5">3.5.3.9</ecNumber>
    </submittedName>
</protein>
<dbReference type="GO" id="GO:0047652">
    <property type="term" value="F:allantoate deiminase activity"/>
    <property type="evidence" value="ECO:0007669"/>
    <property type="project" value="UniProtKB-EC"/>
</dbReference>
<dbReference type="InterPro" id="IPR010158">
    <property type="entry name" value="Amidase_Cbmase"/>
</dbReference>
<feature type="binding site" evidence="3">
    <location>
        <position position="106"/>
    </location>
    <ligand>
        <name>Zn(2+)</name>
        <dbReference type="ChEBI" id="CHEBI:29105"/>
        <label>1</label>
    </ligand>
</feature>
<keyword evidence="2 5" id="KW-0378">Hydrolase</keyword>
<dbReference type="SUPFAM" id="SSF53187">
    <property type="entry name" value="Zn-dependent exopeptidases"/>
    <property type="match status" value="1"/>
</dbReference>
<comment type="caution">
    <text evidence="5">The sequence shown here is derived from an EMBL/GenBank/DDBJ whole genome shotgun (WGS) entry which is preliminary data.</text>
</comment>
<dbReference type="NCBIfam" id="NF006768">
    <property type="entry name" value="PRK09290.1-1"/>
    <property type="match status" value="1"/>
</dbReference>
<dbReference type="CDD" id="cd03884">
    <property type="entry name" value="M20_bAS"/>
    <property type="match status" value="1"/>
</dbReference>
<dbReference type="NCBIfam" id="NF006771">
    <property type="entry name" value="PRK09290.1-5"/>
    <property type="match status" value="1"/>
</dbReference>
<dbReference type="AlphaFoldDB" id="A0A850EH03"/>
<comment type="cofactor">
    <cofactor evidence="3">
        <name>Zn(2+)</name>
        <dbReference type="ChEBI" id="CHEBI:29105"/>
    </cofactor>
    <text evidence="3">Binds 2 Zn(2+) ions per subunit.</text>
</comment>
<proteinExistence type="inferred from homology"/>
<dbReference type="Proteomes" id="UP000564806">
    <property type="component" value="Unassembled WGS sequence"/>
</dbReference>
<dbReference type="SUPFAM" id="SSF55031">
    <property type="entry name" value="Bacterial exopeptidase dimerisation domain"/>
    <property type="match status" value="1"/>
</dbReference>
<evidence type="ECO:0000313" key="6">
    <source>
        <dbReference type="Proteomes" id="UP000564806"/>
    </source>
</evidence>
<evidence type="ECO:0000256" key="4">
    <source>
        <dbReference type="PIRSR" id="PIRSR001235-2"/>
    </source>
</evidence>
<feature type="binding site" evidence="3">
    <location>
        <position position="95"/>
    </location>
    <ligand>
        <name>Zn(2+)</name>
        <dbReference type="ChEBI" id="CHEBI:29105"/>
        <label>1</label>
    </ligand>
</feature>
<keyword evidence="3" id="KW-0862">Zinc</keyword>
<evidence type="ECO:0000256" key="1">
    <source>
        <dbReference type="ARBA" id="ARBA00006153"/>
    </source>
</evidence>
<organism evidence="5 6">
    <name type="scientific">Paenibacillus agri</name>
    <dbReference type="NCBI Taxonomy" id="2744309"/>
    <lineage>
        <taxon>Bacteria</taxon>
        <taxon>Bacillati</taxon>
        <taxon>Bacillota</taxon>
        <taxon>Bacilli</taxon>
        <taxon>Bacillales</taxon>
        <taxon>Paenibacillaceae</taxon>
        <taxon>Paenibacillus</taxon>
    </lineage>
</organism>
<evidence type="ECO:0000256" key="3">
    <source>
        <dbReference type="PIRSR" id="PIRSR001235-1"/>
    </source>
</evidence>
<dbReference type="GO" id="GO:0046872">
    <property type="term" value="F:metal ion binding"/>
    <property type="evidence" value="ECO:0007669"/>
    <property type="project" value="UniProtKB-KW"/>
</dbReference>
<feature type="binding site" evidence="3">
    <location>
        <position position="204"/>
    </location>
    <ligand>
        <name>Zn(2+)</name>
        <dbReference type="ChEBI" id="CHEBI:29105"/>
        <label>1</label>
    </ligand>
</feature>
<dbReference type="EMBL" id="JABWCS010000197">
    <property type="protein sequence ID" value="NUU60108.1"/>
    <property type="molecule type" value="Genomic_DNA"/>
</dbReference>
<dbReference type="Gene3D" id="3.30.70.360">
    <property type="match status" value="1"/>
</dbReference>
<comment type="similarity">
    <text evidence="1">Belongs to the peptidase M20 family.</text>
</comment>
<dbReference type="PANTHER" id="PTHR32494">
    <property type="entry name" value="ALLANTOATE DEIMINASE-RELATED"/>
    <property type="match status" value="1"/>
</dbReference>
<feature type="binding site" evidence="4">
    <location>
        <position position="302"/>
    </location>
    <ligand>
        <name>allantoate</name>
        <dbReference type="ChEBI" id="CHEBI:17536"/>
    </ligand>
</feature>
<sequence>MRIEQQPLVVPSPTDLHQQVSEMIDWLATYGGQGEHGDHGVTRTLYSPAWQAAQSALEHCMREGGLIPRYDDVGNLFGRLSGTEQDGRVILTGSHLDTVVDGGKYDGAYGIIASFIAVRYLKEHYGTPRRSIEVVSLCEEEGSRFPMTYWGSGSMTGIRDMQQVEGIADAEGISFREAMGQAGFGMGIHPSPRRDDLECFIELHVEQGEVLEREGQSIGLVSHIVGQRRYEVTVSGESNHAGTTPMEWRRDALLTAAELIRLVGEWAKRQGDGLVATVGRMEIHPNVGNVIAREVTFSLDVRHPDAEVIRQFCEALFIEWKKIAAAQGTTLTYHKWMDEDPVAMSETLASKAQMILARQGISHRRMTSGAGHDSQVFGTYCPTSLLFVPSHLGISHSPREFTGTDELVCGVRLLIELLYELAY</sequence>
<accession>A0A850EH03</accession>
<gene>
    <name evidence="5" type="primary">allC</name>
    <name evidence="5" type="ORF">HPT30_07075</name>
</gene>
<dbReference type="Gene3D" id="3.40.630.10">
    <property type="entry name" value="Zn peptidases"/>
    <property type="match status" value="1"/>
</dbReference>
<dbReference type="PIRSF" id="PIRSF001235">
    <property type="entry name" value="Amidase_carbamoylase"/>
    <property type="match status" value="1"/>
</dbReference>
<dbReference type="EC" id="3.5.3.9" evidence="5"/>
<keyword evidence="3" id="KW-0479">Metal-binding</keyword>
<feature type="binding site" evidence="3">
    <location>
        <position position="396"/>
    </location>
    <ligand>
        <name>Zn(2+)</name>
        <dbReference type="ChEBI" id="CHEBI:29105"/>
        <label>2</label>
    </ligand>
</feature>
<dbReference type="NCBIfam" id="TIGR01879">
    <property type="entry name" value="hydantase"/>
    <property type="match status" value="1"/>
</dbReference>
<evidence type="ECO:0000313" key="5">
    <source>
        <dbReference type="EMBL" id="NUU60108.1"/>
    </source>
</evidence>
<feature type="binding site" evidence="4">
    <location>
        <position position="229"/>
    </location>
    <ligand>
        <name>allantoate</name>
        <dbReference type="ChEBI" id="CHEBI:17536"/>
    </ligand>
</feature>
<evidence type="ECO:0000256" key="2">
    <source>
        <dbReference type="ARBA" id="ARBA00022801"/>
    </source>
</evidence>
<feature type="binding site" evidence="3">
    <location>
        <position position="141"/>
    </location>
    <ligand>
        <name>Zn(2+)</name>
        <dbReference type="ChEBI" id="CHEBI:29105"/>
        <label>2</label>
    </ligand>
</feature>
<name>A0A850EH03_9BACL</name>
<dbReference type="PANTHER" id="PTHR32494:SF5">
    <property type="entry name" value="ALLANTOATE AMIDOHYDROLASE"/>
    <property type="match status" value="1"/>
</dbReference>
<keyword evidence="6" id="KW-1185">Reference proteome</keyword>
<feature type="binding site" evidence="3">
    <location>
        <position position="106"/>
    </location>
    <ligand>
        <name>Zn(2+)</name>
        <dbReference type="ChEBI" id="CHEBI:29105"/>
        <label>2</label>
    </ligand>
</feature>
<dbReference type="InterPro" id="IPR002933">
    <property type="entry name" value="Peptidase_M20"/>
</dbReference>